<evidence type="ECO:0000256" key="9">
    <source>
        <dbReference type="ARBA" id="ARBA00052017"/>
    </source>
</evidence>
<feature type="active site" description="Proton acceptor" evidence="10">
    <location>
        <position position="68"/>
    </location>
</feature>
<evidence type="ECO:0000256" key="5">
    <source>
        <dbReference type="ARBA" id="ARBA00022801"/>
    </source>
</evidence>
<feature type="binding site" evidence="10">
    <location>
        <begin position="148"/>
        <end position="151"/>
    </location>
    <ligand>
        <name>substrate</name>
    </ligand>
</feature>
<feature type="binding site" evidence="10">
    <location>
        <position position="69"/>
    </location>
    <ligand>
        <name>substrate</name>
    </ligand>
</feature>
<comment type="catalytic activity">
    <reaction evidence="8 10">
        <text>dITP + H2O = dIMP + diphosphate + H(+)</text>
        <dbReference type="Rhea" id="RHEA:28342"/>
        <dbReference type="ChEBI" id="CHEBI:15377"/>
        <dbReference type="ChEBI" id="CHEBI:15378"/>
        <dbReference type="ChEBI" id="CHEBI:33019"/>
        <dbReference type="ChEBI" id="CHEBI:61194"/>
        <dbReference type="ChEBI" id="CHEBI:61382"/>
        <dbReference type="EC" id="3.6.1.66"/>
    </reaction>
</comment>
<comment type="function">
    <text evidence="10">Pyrophosphatase that catalyzes the hydrolysis of nucleoside triphosphates to their monophosphate derivatives, with a high preference for the non-canonical purine nucleotides XTP (xanthosine triphosphate), dITP (deoxyinosine triphosphate) and ITP. Seems to function as a house-cleaning enzyme that removes non-canonical purine nucleotides from the nucleotide pool, thus preventing their incorporation into DNA/RNA and avoiding chromosomal lesions.</text>
</comment>
<dbReference type="NCBIfam" id="TIGR00042">
    <property type="entry name" value="RdgB/HAM1 family non-canonical purine NTP pyrophosphatase"/>
    <property type="match status" value="1"/>
</dbReference>
<feature type="binding site" evidence="10">
    <location>
        <position position="171"/>
    </location>
    <ligand>
        <name>substrate</name>
    </ligand>
</feature>
<proteinExistence type="inferred from homology"/>
<comment type="cofactor">
    <cofactor evidence="10">
        <name>Mg(2+)</name>
        <dbReference type="ChEBI" id="CHEBI:18420"/>
    </cofactor>
    <text evidence="10">Binds 1 Mg(2+) ion per subunit.</text>
</comment>
<feature type="binding site" evidence="10">
    <location>
        <begin position="7"/>
        <end position="12"/>
    </location>
    <ligand>
        <name>substrate</name>
    </ligand>
</feature>
<evidence type="ECO:0000313" key="12">
    <source>
        <dbReference type="EMBL" id="KAA5532523.1"/>
    </source>
</evidence>
<protein>
    <recommendedName>
        <fullName evidence="10">dITP/XTP pyrophosphatase</fullName>
        <ecNumber evidence="10">3.6.1.66</ecNumber>
    </recommendedName>
    <alternativeName>
        <fullName evidence="10">Non-canonical purine NTP pyrophosphatase</fullName>
    </alternativeName>
    <alternativeName>
        <fullName evidence="10">Non-standard purine NTP pyrophosphatase</fullName>
    </alternativeName>
    <alternativeName>
        <fullName evidence="10">Nucleoside-triphosphate diphosphatase</fullName>
    </alternativeName>
    <alternativeName>
        <fullName evidence="10">Nucleoside-triphosphate pyrophosphatase</fullName>
        <shortName evidence="10">NTPase</shortName>
    </alternativeName>
</protein>
<organism evidence="12 13">
    <name type="scientific">Taibaiella lutea</name>
    <dbReference type="NCBI Taxonomy" id="2608001"/>
    <lineage>
        <taxon>Bacteria</taxon>
        <taxon>Pseudomonadati</taxon>
        <taxon>Bacteroidota</taxon>
        <taxon>Chitinophagia</taxon>
        <taxon>Chitinophagales</taxon>
        <taxon>Chitinophagaceae</taxon>
        <taxon>Taibaiella</taxon>
    </lineage>
</organism>
<comment type="caution">
    <text evidence="10">Lacks conserved residue(s) required for the propagation of feature annotation.</text>
</comment>
<dbReference type="PANTHER" id="PTHR11067:SF9">
    <property type="entry name" value="INOSINE TRIPHOSPHATE PYROPHOSPHATASE"/>
    <property type="match status" value="1"/>
</dbReference>
<evidence type="ECO:0000256" key="7">
    <source>
        <dbReference type="ARBA" id="ARBA00023080"/>
    </source>
</evidence>
<name>A0A5M6CBZ8_9BACT</name>
<dbReference type="InterPro" id="IPR029001">
    <property type="entry name" value="ITPase-like_fam"/>
</dbReference>
<comment type="catalytic activity">
    <reaction evidence="10">
        <text>ITP + H2O = IMP + diphosphate + H(+)</text>
        <dbReference type="Rhea" id="RHEA:29399"/>
        <dbReference type="ChEBI" id="CHEBI:15377"/>
        <dbReference type="ChEBI" id="CHEBI:15378"/>
        <dbReference type="ChEBI" id="CHEBI:33019"/>
        <dbReference type="ChEBI" id="CHEBI:58053"/>
        <dbReference type="ChEBI" id="CHEBI:61402"/>
        <dbReference type="EC" id="3.6.1.66"/>
    </reaction>
</comment>
<gene>
    <name evidence="12" type="primary">rdgB</name>
    <name evidence="12" type="ORF">F0919_17215</name>
</gene>
<dbReference type="GO" id="GO:0009146">
    <property type="term" value="P:purine nucleoside triphosphate catabolic process"/>
    <property type="evidence" value="ECO:0007669"/>
    <property type="project" value="UniProtKB-UniRule"/>
</dbReference>
<dbReference type="GO" id="GO:0046872">
    <property type="term" value="F:metal ion binding"/>
    <property type="evidence" value="ECO:0007669"/>
    <property type="project" value="UniProtKB-KW"/>
</dbReference>
<keyword evidence="5 10" id="KW-0378">Hydrolase</keyword>
<dbReference type="AlphaFoldDB" id="A0A5M6CBZ8"/>
<accession>A0A5M6CBZ8</accession>
<evidence type="ECO:0000256" key="10">
    <source>
        <dbReference type="HAMAP-Rule" id="MF_01405"/>
    </source>
</evidence>
<dbReference type="SUPFAM" id="SSF52972">
    <property type="entry name" value="ITPase-like"/>
    <property type="match status" value="1"/>
</dbReference>
<dbReference type="Gene3D" id="3.90.950.10">
    <property type="match status" value="1"/>
</dbReference>
<dbReference type="InterPro" id="IPR002637">
    <property type="entry name" value="RdgB/HAM1"/>
</dbReference>
<dbReference type="GO" id="GO:0036222">
    <property type="term" value="F:XTP diphosphatase activity"/>
    <property type="evidence" value="ECO:0007669"/>
    <property type="project" value="UniProtKB-UniRule"/>
</dbReference>
<dbReference type="HAMAP" id="MF_01405">
    <property type="entry name" value="Non_canon_purine_NTPase"/>
    <property type="match status" value="1"/>
</dbReference>
<keyword evidence="7 10" id="KW-0546">Nucleotide metabolism</keyword>
<dbReference type="Pfam" id="PF01725">
    <property type="entry name" value="Ham1p_like"/>
    <property type="match status" value="1"/>
</dbReference>
<dbReference type="Proteomes" id="UP000323632">
    <property type="component" value="Unassembled WGS sequence"/>
</dbReference>
<feature type="binding site" evidence="10">
    <location>
        <position position="68"/>
    </location>
    <ligand>
        <name>Mg(2+)</name>
        <dbReference type="ChEBI" id="CHEBI:18420"/>
    </ligand>
</feature>
<dbReference type="GO" id="GO:0036220">
    <property type="term" value="F:ITP diphosphatase activity"/>
    <property type="evidence" value="ECO:0007669"/>
    <property type="project" value="UniProtKB-UniRule"/>
</dbReference>
<dbReference type="GO" id="GO:0000166">
    <property type="term" value="F:nucleotide binding"/>
    <property type="evidence" value="ECO:0007669"/>
    <property type="project" value="UniProtKB-KW"/>
</dbReference>
<evidence type="ECO:0000256" key="11">
    <source>
        <dbReference type="RuleBase" id="RU003781"/>
    </source>
</evidence>
<dbReference type="EMBL" id="VWSH01000004">
    <property type="protein sequence ID" value="KAA5532523.1"/>
    <property type="molecule type" value="Genomic_DNA"/>
</dbReference>
<dbReference type="GO" id="GO:0017111">
    <property type="term" value="F:ribonucleoside triphosphate phosphatase activity"/>
    <property type="evidence" value="ECO:0007669"/>
    <property type="project" value="InterPro"/>
</dbReference>
<dbReference type="GO" id="GO:0009117">
    <property type="term" value="P:nucleotide metabolic process"/>
    <property type="evidence" value="ECO:0007669"/>
    <property type="project" value="UniProtKB-KW"/>
</dbReference>
<dbReference type="GO" id="GO:0035870">
    <property type="term" value="F:dITP diphosphatase activity"/>
    <property type="evidence" value="ECO:0007669"/>
    <property type="project" value="UniProtKB-UniRule"/>
</dbReference>
<evidence type="ECO:0000256" key="2">
    <source>
        <dbReference type="ARBA" id="ARBA00011738"/>
    </source>
</evidence>
<comment type="similarity">
    <text evidence="1 10 11">Belongs to the HAM1 NTPase family.</text>
</comment>
<keyword evidence="3 10" id="KW-0479">Metal-binding</keyword>
<comment type="catalytic activity">
    <reaction evidence="9 10">
        <text>XTP + H2O = XMP + diphosphate + H(+)</text>
        <dbReference type="Rhea" id="RHEA:28610"/>
        <dbReference type="ChEBI" id="CHEBI:15377"/>
        <dbReference type="ChEBI" id="CHEBI:15378"/>
        <dbReference type="ChEBI" id="CHEBI:33019"/>
        <dbReference type="ChEBI" id="CHEBI:57464"/>
        <dbReference type="ChEBI" id="CHEBI:61314"/>
        <dbReference type="EC" id="3.6.1.66"/>
    </reaction>
</comment>
<evidence type="ECO:0000256" key="4">
    <source>
        <dbReference type="ARBA" id="ARBA00022741"/>
    </source>
</evidence>
<dbReference type="InterPro" id="IPR020922">
    <property type="entry name" value="dITP/XTP_pyrophosphatase"/>
</dbReference>
<dbReference type="RefSeq" id="WP_150034026.1">
    <property type="nucleotide sequence ID" value="NZ_VWSH01000004.1"/>
</dbReference>
<evidence type="ECO:0000256" key="3">
    <source>
        <dbReference type="ARBA" id="ARBA00022723"/>
    </source>
</evidence>
<sequence length="200" mass="22393">MNLIFASNNKGKITEIQSLIPAEITVTSMKDAGIDAEIPEPFYTFRDNAKAKADYIKNRTGQNCFSEDSGLIVPALNGEPGVFSARYAGEPSNDDNNNRKLLTEIQKVTDKRAHYKSVICLLLNDEIHYFEGKCEGHITDAPKGNGGFGYDPLFVPEGYGQTFGELPLEIKNTLSHRGKAMKLFTEFLHKYIAEEKRHIF</sequence>
<reference evidence="12 13" key="1">
    <citation type="submission" date="2019-09" db="EMBL/GenBank/DDBJ databases">
        <title>Genome sequence and assembly of Taibaiella sp.</title>
        <authorList>
            <person name="Chhetri G."/>
        </authorList>
    </citation>
    <scope>NUCLEOTIDE SEQUENCE [LARGE SCALE GENOMIC DNA]</scope>
    <source>
        <strain evidence="12 13">KVB11</strain>
    </source>
</reference>
<dbReference type="GO" id="GO:0005829">
    <property type="term" value="C:cytosol"/>
    <property type="evidence" value="ECO:0007669"/>
    <property type="project" value="TreeGrafter"/>
</dbReference>
<evidence type="ECO:0000313" key="13">
    <source>
        <dbReference type="Proteomes" id="UP000323632"/>
    </source>
</evidence>
<dbReference type="EC" id="3.6.1.66" evidence="10"/>
<dbReference type="FunFam" id="3.90.950.10:FF:000001">
    <property type="entry name" value="dITP/XTP pyrophosphatase"/>
    <property type="match status" value="1"/>
</dbReference>
<evidence type="ECO:0000256" key="6">
    <source>
        <dbReference type="ARBA" id="ARBA00022842"/>
    </source>
</evidence>
<keyword evidence="6 10" id="KW-0460">Magnesium</keyword>
<dbReference type="CDD" id="cd00515">
    <property type="entry name" value="HAM1"/>
    <property type="match status" value="1"/>
</dbReference>
<evidence type="ECO:0000256" key="1">
    <source>
        <dbReference type="ARBA" id="ARBA00008023"/>
    </source>
</evidence>
<keyword evidence="4 10" id="KW-0547">Nucleotide-binding</keyword>
<dbReference type="PANTHER" id="PTHR11067">
    <property type="entry name" value="INOSINE TRIPHOSPHATE PYROPHOSPHATASE/HAM1 PROTEIN"/>
    <property type="match status" value="1"/>
</dbReference>
<comment type="subunit">
    <text evidence="2 10">Homodimer.</text>
</comment>
<evidence type="ECO:0000256" key="8">
    <source>
        <dbReference type="ARBA" id="ARBA00051875"/>
    </source>
</evidence>
<comment type="caution">
    <text evidence="12">The sequence shown here is derived from an EMBL/GenBank/DDBJ whole genome shotgun (WGS) entry which is preliminary data.</text>
</comment>
<feature type="binding site" evidence="10">
    <location>
        <begin position="176"/>
        <end position="177"/>
    </location>
    <ligand>
        <name>substrate</name>
    </ligand>
</feature>
<keyword evidence="13" id="KW-1185">Reference proteome</keyword>